<dbReference type="Proteomes" id="UP000324705">
    <property type="component" value="Chromosome 7A"/>
</dbReference>
<evidence type="ECO:0000256" key="1">
    <source>
        <dbReference type="SAM" id="MobiDB-lite"/>
    </source>
</evidence>
<dbReference type="AlphaFoldDB" id="A0A9R0Z009"/>
<proteinExistence type="predicted"/>
<dbReference type="SUPFAM" id="SSF48371">
    <property type="entry name" value="ARM repeat"/>
    <property type="match status" value="1"/>
</dbReference>
<dbReference type="InterPro" id="IPR016024">
    <property type="entry name" value="ARM-type_fold"/>
</dbReference>
<protein>
    <submittedName>
        <fullName evidence="2">Uncharacterized protein</fullName>
    </submittedName>
</protein>
<evidence type="ECO:0000313" key="2">
    <source>
        <dbReference type="EMBL" id="VAI68444.1"/>
    </source>
</evidence>
<accession>A0A9R0Z009</accession>
<sequence>MTFGGIFGLPGYILFGDKEQERKLRKRKKKLQRERKLRLQQERKLRQREQELQWLLLRQQPRQPRGTKVFSKESLAVARSSNSVAVPRGYERQGAHGFSRDYLPASVAVPRDRGYGQLGGQGQGFSSDSLAVARSGNSSAVPRGYGPQDAHKFLLAGHRGYEEEDFSASDDEDDDEDDDDEDDEDAFEEDDEDEDDENDEEVEEGEHRRLMLLTLQQGGQGVPRVHPGGRLEWL</sequence>
<dbReference type="Gramene" id="TRITD7Av1G003180.1">
    <property type="protein sequence ID" value="TRITD7Av1G003180.1"/>
    <property type="gene ID" value="TRITD7Av1G003180"/>
</dbReference>
<gene>
    <name evidence="2" type="ORF">TRITD_7Av1G003180</name>
</gene>
<reference evidence="2 3" key="1">
    <citation type="submission" date="2017-09" db="EMBL/GenBank/DDBJ databases">
        <authorList>
            <consortium name="International Durum Wheat Genome Sequencing Consortium (IDWGSC)"/>
            <person name="Milanesi L."/>
        </authorList>
    </citation>
    <scope>NUCLEOTIDE SEQUENCE [LARGE SCALE GENOMIC DNA]</scope>
    <source>
        <strain evidence="3">cv. Svevo</strain>
    </source>
</reference>
<organism evidence="2 3">
    <name type="scientific">Triticum turgidum subsp. durum</name>
    <name type="common">Durum wheat</name>
    <name type="synonym">Triticum durum</name>
    <dbReference type="NCBI Taxonomy" id="4567"/>
    <lineage>
        <taxon>Eukaryota</taxon>
        <taxon>Viridiplantae</taxon>
        <taxon>Streptophyta</taxon>
        <taxon>Embryophyta</taxon>
        <taxon>Tracheophyta</taxon>
        <taxon>Spermatophyta</taxon>
        <taxon>Magnoliopsida</taxon>
        <taxon>Liliopsida</taxon>
        <taxon>Poales</taxon>
        <taxon>Poaceae</taxon>
        <taxon>BOP clade</taxon>
        <taxon>Pooideae</taxon>
        <taxon>Triticodae</taxon>
        <taxon>Triticeae</taxon>
        <taxon>Triticinae</taxon>
        <taxon>Triticum</taxon>
    </lineage>
</organism>
<name>A0A9R0Z009_TRITD</name>
<feature type="compositionally biased region" description="Acidic residues" evidence="1">
    <location>
        <begin position="162"/>
        <end position="204"/>
    </location>
</feature>
<evidence type="ECO:0000313" key="3">
    <source>
        <dbReference type="Proteomes" id="UP000324705"/>
    </source>
</evidence>
<keyword evidence="3" id="KW-1185">Reference proteome</keyword>
<feature type="region of interest" description="Disordered" evidence="1">
    <location>
        <begin position="158"/>
        <end position="234"/>
    </location>
</feature>
<dbReference type="EMBL" id="LT934123">
    <property type="protein sequence ID" value="VAI68444.1"/>
    <property type="molecule type" value="Genomic_DNA"/>
</dbReference>